<feature type="compositionally biased region" description="Basic and acidic residues" evidence="2">
    <location>
        <begin position="23"/>
        <end position="37"/>
    </location>
</feature>
<name>A0AAW1WZ84_RUBAR</name>
<evidence type="ECO:0000256" key="1">
    <source>
        <dbReference type="SAM" id="Coils"/>
    </source>
</evidence>
<evidence type="ECO:0000313" key="4">
    <source>
        <dbReference type="Proteomes" id="UP001457282"/>
    </source>
</evidence>
<keyword evidence="4" id="KW-1185">Reference proteome</keyword>
<sequence>MTIETPDSSSQRKRRAKKHVRRPCHESDGERVSTDEDVEKEVAADAMTRREARARIAQMVIYLIPFKMDLGNVPTAQRSKRDHQPSSQVVIDKVVQINPPQPEETEIHTAVSMSLRESTTPIVKDQAQQYESLSLVPLSIIETDQTIQNISAVPPHRQAKANVVNLSTPDTPSPHDIYSELEVQAIEVSNAELIEINFPTQNAEIPNVEPADVHFGINTVAVFEDQVDQLPQQEVNVGTENLLLNSSAQAIFSLIEQGNPSDKLTDRECDAIRFLRNLKGESLSKEIELQAREAIYLLSTNSKSSINQILDYARESLALIPSNRELFEQLQEEFDKLNEQTEDFQAKRQGLANNALQIGEREDLIDEKKKRKAEIQIQIASLQTELEQLEKRIPMDEASLIDELGRACSSLQDCDESLRTHQKHCLTKRHEVLNAKLKLEFQCKAFIQFLQGLPKI</sequence>
<evidence type="ECO:0000256" key="2">
    <source>
        <dbReference type="SAM" id="MobiDB-lite"/>
    </source>
</evidence>
<dbReference type="AlphaFoldDB" id="A0AAW1WZ84"/>
<feature type="coiled-coil region" evidence="1">
    <location>
        <begin position="320"/>
        <end position="399"/>
    </location>
</feature>
<feature type="compositionally biased region" description="Basic residues" evidence="2">
    <location>
        <begin position="11"/>
        <end position="22"/>
    </location>
</feature>
<proteinExistence type="predicted"/>
<dbReference type="Proteomes" id="UP001457282">
    <property type="component" value="Unassembled WGS sequence"/>
</dbReference>
<reference evidence="3 4" key="1">
    <citation type="journal article" date="2023" name="G3 (Bethesda)">
        <title>A chromosome-length genome assembly and annotation of blackberry (Rubus argutus, cv. 'Hillquist').</title>
        <authorList>
            <person name="Bruna T."/>
            <person name="Aryal R."/>
            <person name="Dudchenko O."/>
            <person name="Sargent D.J."/>
            <person name="Mead D."/>
            <person name="Buti M."/>
            <person name="Cavallini A."/>
            <person name="Hytonen T."/>
            <person name="Andres J."/>
            <person name="Pham M."/>
            <person name="Weisz D."/>
            <person name="Mascagni F."/>
            <person name="Usai G."/>
            <person name="Natali L."/>
            <person name="Bassil N."/>
            <person name="Fernandez G.E."/>
            <person name="Lomsadze A."/>
            <person name="Armour M."/>
            <person name="Olukolu B."/>
            <person name="Poorten T."/>
            <person name="Britton C."/>
            <person name="Davik J."/>
            <person name="Ashrafi H."/>
            <person name="Aiden E.L."/>
            <person name="Borodovsky M."/>
            <person name="Worthington M."/>
        </authorList>
    </citation>
    <scope>NUCLEOTIDE SEQUENCE [LARGE SCALE GENOMIC DNA]</scope>
    <source>
        <strain evidence="3">PI 553951</strain>
    </source>
</reference>
<gene>
    <name evidence="3" type="ORF">M0R45_026415</name>
</gene>
<evidence type="ECO:0000313" key="3">
    <source>
        <dbReference type="EMBL" id="KAK9929313.1"/>
    </source>
</evidence>
<keyword evidence="1" id="KW-0175">Coiled coil</keyword>
<protein>
    <submittedName>
        <fullName evidence="3">Uncharacterized protein</fullName>
    </submittedName>
</protein>
<organism evidence="3 4">
    <name type="scientific">Rubus argutus</name>
    <name type="common">Southern blackberry</name>
    <dbReference type="NCBI Taxonomy" id="59490"/>
    <lineage>
        <taxon>Eukaryota</taxon>
        <taxon>Viridiplantae</taxon>
        <taxon>Streptophyta</taxon>
        <taxon>Embryophyta</taxon>
        <taxon>Tracheophyta</taxon>
        <taxon>Spermatophyta</taxon>
        <taxon>Magnoliopsida</taxon>
        <taxon>eudicotyledons</taxon>
        <taxon>Gunneridae</taxon>
        <taxon>Pentapetalae</taxon>
        <taxon>rosids</taxon>
        <taxon>fabids</taxon>
        <taxon>Rosales</taxon>
        <taxon>Rosaceae</taxon>
        <taxon>Rosoideae</taxon>
        <taxon>Rosoideae incertae sedis</taxon>
        <taxon>Rubus</taxon>
    </lineage>
</organism>
<comment type="caution">
    <text evidence="3">The sequence shown here is derived from an EMBL/GenBank/DDBJ whole genome shotgun (WGS) entry which is preliminary data.</text>
</comment>
<feature type="region of interest" description="Disordered" evidence="2">
    <location>
        <begin position="1"/>
        <end position="37"/>
    </location>
</feature>
<accession>A0AAW1WZ84</accession>
<dbReference type="EMBL" id="JBEDUW010000005">
    <property type="protein sequence ID" value="KAK9929313.1"/>
    <property type="molecule type" value="Genomic_DNA"/>
</dbReference>